<protein>
    <recommendedName>
        <fullName evidence="5">Adhesin</fullName>
    </recommendedName>
</protein>
<evidence type="ECO:0008006" key="5">
    <source>
        <dbReference type="Google" id="ProtNLM"/>
    </source>
</evidence>
<feature type="signal peptide" evidence="2">
    <location>
        <begin position="1"/>
        <end position="21"/>
    </location>
</feature>
<sequence length="339" mass="34371">MRKHILMAGVAVATLAGGAQAQSITGSLDASLTYENELKTSINTHAHYEKNVSLEGDATFSGDIAVDSSAVAIVDDKQLLGDLSVEFREETPVADDIDETNNPDNPGDGLVDDPDGTLAVEPADIGYFASVINDTSDIIVEGNEGNLGINMAAGYFNQQENVAALASSDFDDADGASGWAEASLTVAQGAGGLYYGPDDDTFEDEAVANDYRDRNIGGTIDVTNGAGNAGLNLAAGAFNQQKNALVVAVATNAALAEANAGVIQASLGNNVVSMNSRNYLSDITIAGNAGNVGVNAAAGVGNQQLNALVIAASMGGTVTPGPTPGPTPEPTPVPTPENT</sequence>
<feature type="compositionally biased region" description="Pro residues" evidence="1">
    <location>
        <begin position="321"/>
        <end position="339"/>
    </location>
</feature>
<evidence type="ECO:0000313" key="4">
    <source>
        <dbReference type="Proteomes" id="UP001259572"/>
    </source>
</evidence>
<gene>
    <name evidence="3" type="ORF">RQX22_08510</name>
</gene>
<evidence type="ECO:0000256" key="2">
    <source>
        <dbReference type="SAM" id="SignalP"/>
    </source>
</evidence>
<keyword evidence="4" id="KW-1185">Reference proteome</keyword>
<accession>A0ABU3Q7R9</accession>
<dbReference type="EMBL" id="JAVUPU010000003">
    <property type="protein sequence ID" value="MDT9598990.1"/>
    <property type="molecule type" value="Genomic_DNA"/>
</dbReference>
<name>A0ABU3Q7R9_9SPHN</name>
<reference evidence="3 4" key="1">
    <citation type="submission" date="2023-05" db="EMBL/GenBank/DDBJ databases">
        <authorList>
            <person name="Guo Y."/>
        </authorList>
    </citation>
    <scope>NUCLEOTIDE SEQUENCE [LARGE SCALE GENOMIC DNA]</scope>
    <source>
        <strain evidence="3 4">GR2756</strain>
    </source>
</reference>
<comment type="caution">
    <text evidence="3">The sequence shown here is derived from an EMBL/GenBank/DDBJ whole genome shotgun (WGS) entry which is preliminary data.</text>
</comment>
<organism evidence="3 4">
    <name type="scientific">Sphingosinicella rhizophila</name>
    <dbReference type="NCBI Taxonomy" id="3050082"/>
    <lineage>
        <taxon>Bacteria</taxon>
        <taxon>Pseudomonadati</taxon>
        <taxon>Pseudomonadota</taxon>
        <taxon>Alphaproteobacteria</taxon>
        <taxon>Sphingomonadales</taxon>
        <taxon>Sphingosinicellaceae</taxon>
        <taxon>Sphingosinicella</taxon>
    </lineage>
</organism>
<feature type="region of interest" description="Disordered" evidence="1">
    <location>
        <begin position="317"/>
        <end position="339"/>
    </location>
</feature>
<proteinExistence type="predicted"/>
<evidence type="ECO:0000313" key="3">
    <source>
        <dbReference type="EMBL" id="MDT9598990.1"/>
    </source>
</evidence>
<feature type="region of interest" description="Disordered" evidence="1">
    <location>
        <begin position="91"/>
        <end position="111"/>
    </location>
</feature>
<dbReference type="RefSeq" id="WP_315725514.1">
    <property type="nucleotide sequence ID" value="NZ_JAVUPU010000003.1"/>
</dbReference>
<keyword evidence="2" id="KW-0732">Signal</keyword>
<evidence type="ECO:0000256" key="1">
    <source>
        <dbReference type="SAM" id="MobiDB-lite"/>
    </source>
</evidence>
<feature type="compositionally biased region" description="Acidic residues" evidence="1">
    <location>
        <begin position="92"/>
        <end position="101"/>
    </location>
</feature>
<feature type="chain" id="PRO_5046432874" description="Adhesin" evidence="2">
    <location>
        <begin position="22"/>
        <end position="339"/>
    </location>
</feature>
<dbReference type="Proteomes" id="UP001259572">
    <property type="component" value="Unassembled WGS sequence"/>
</dbReference>